<dbReference type="InterPro" id="IPR004875">
    <property type="entry name" value="DDE_SF_endonuclease_dom"/>
</dbReference>
<feature type="compositionally biased region" description="Basic and acidic residues" evidence="1">
    <location>
        <begin position="444"/>
        <end position="479"/>
    </location>
</feature>
<accession>A0ABQ9X4S6</accession>
<feature type="compositionally biased region" description="Polar residues" evidence="1">
    <location>
        <begin position="39"/>
        <end position="57"/>
    </location>
</feature>
<evidence type="ECO:0000313" key="3">
    <source>
        <dbReference type="EMBL" id="KAK2946784.1"/>
    </source>
</evidence>
<gene>
    <name evidence="3" type="ORF">BLNAU_18314</name>
</gene>
<dbReference type="Pfam" id="PF03184">
    <property type="entry name" value="DDE_1"/>
    <property type="match status" value="1"/>
</dbReference>
<evidence type="ECO:0000313" key="4">
    <source>
        <dbReference type="Proteomes" id="UP001281761"/>
    </source>
</evidence>
<feature type="region of interest" description="Disordered" evidence="1">
    <location>
        <begin position="862"/>
        <end position="898"/>
    </location>
</feature>
<evidence type="ECO:0000256" key="1">
    <source>
        <dbReference type="SAM" id="MobiDB-lite"/>
    </source>
</evidence>
<feature type="compositionally biased region" description="Basic and acidic residues" evidence="1">
    <location>
        <begin position="403"/>
        <end position="414"/>
    </location>
</feature>
<proteinExistence type="predicted"/>
<comment type="caution">
    <text evidence="3">The sequence shown here is derived from an EMBL/GenBank/DDBJ whole genome shotgun (WGS) entry which is preliminary data.</text>
</comment>
<protein>
    <recommendedName>
        <fullName evidence="2">DDE-1 domain-containing protein</fullName>
    </recommendedName>
</protein>
<evidence type="ECO:0000259" key="2">
    <source>
        <dbReference type="Pfam" id="PF03184"/>
    </source>
</evidence>
<feature type="region of interest" description="Disordered" evidence="1">
    <location>
        <begin position="403"/>
        <end position="487"/>
    </location>
</feature>
<reference evidence="3 4" key="1">
    <citation type="journal article" date="2022" name="bioRxiv">
        <title>Genomics of Preaxostyla Flagellates Illuminates Evolutionary Transitions and the Path Towards Mitochondrial Loss.</title>
        <authorList>
            <person name="Novak L.V.F."/>
            <person name="Treitli S.C."/>
            <person name="Pyrih J."/>
            <person name="Halakuc P."/>
            <person name="Pipaliya S.V."/>
            <person name="Vacek V."/>
            <person name="Brzon O."/>
            <person name="Soukal P."/>
            <person name="Eme L."/>
            <person name="Dacks J.B."/>
            <person name="Karnkowska A."/>
            <person name="Elias M."/>
            <person name="Hampl V."/>
        </authorList>
    </citation>
    <scope>NUCLEOTIDE SEQUENCE [LARGE SCALE GENOMIC DNA]</scope>
    <source>
        <strain evidence="3">NAU3</strain>
        <tissue evidence="3">Gut</tissue>
    </source>
</reference>
<sequence length="1030" mass="117051">MADQRHVIIPLPPPSTSTQLISCSHRTLSRFPSNLMRDGQTQLSRHPPQSQRTTSQTHRPILAHFHSCHWRRADLSGLAHKWGWHSKGGVSSHRFIVDSSDQCGTTFRMKRRTDFRFRAVHPININHYIDDPTSDSISHTPIFKYKRQRSSIQSPNAKKMQEKRRARALMEGREPGIVGNPPYLTNREEETLLEAIQRREFNETYPTYQKVQKLAYRIRLRRGTVSSTLRYPCRTWIYRFLKRHTSVRSIVPTPIDEARFNASTLNNVVPFLQKLLKLVETHRYHPDLILQMDETSLQSKAFRPSKCIGSTRSGKFYVIETKPMSKMTALFVCAASGLSFKIHLLFPPDMDIPRLIDFKYRKYTVTHTPRGWMTQEAFAWILKTQVYPEIERVRQDHIAEHYEHEKRMAQEKASPKKRSPRKRVEGSSEIEMDYVPYAWLPPQKKGENGKENRDRRGTCPDDRGEGRQNGETTSQKKEEEEQVESTNLRKTLTGSVGGQMGLMRNEQTLTGSVGGQMGLMRNEQTLTGSVGGQMGLMRNEQTLTGSVGGQMGLMRNEQTLTGSVGGQMGLMRNEQTLTGSVGGQMGLMRNEQTLTGSVGGQMGLMRNEQPLIQHHPFLPDSHLQNLSSSERALIILDGHNSRSQPELMAWLAARNVDVIVLPSHTSEFLQPLDQVVNKEWKRALKAVSLPKNKRDQTQLNTFMNQIDIAVTKALQADYIRKGFEKCGLILRPPTKMLNSLRNTGQSFEEWKQSRSNHNTDDDEFPDNSDDSPDPNWVNRIKASHLDDWDAFQVEDIDSIKPLKPSASFPISGHVLTDQSFLRCWCDHLAARERLKDEKESARRIRTEKRRAMTFRKLEMLTERRGGQSSVSVTRERKILPDDSSESSDSFSHSHDEDAVKAHSRSMTLHRLKSVPGIADAHLFLRGSVLVVVASSMNGVGIHTQSKMIVCRVERGQQFTMFFAVSKNVESRHSGVDAVIASIPLSSSCPFLPDESELSFTQSVSGPPRRVLSVSVASRIHSLNPTTLKRL</sequence>
<organism evidence="3 4">
    <name type="scientific">Blattamonas nauphoetae</name>
    <dbReference type="NCBI Taxonomy" id="2049346"/>
    <lineage>
        <taxon>Eukaryota</taxon>
        <taxon>Metamonada</taxon>
        <taxon>Preaxostyla</taxon>
        <taxon>Oxymonadida</taxon>
        <taxon>Blattamonas</taxon>
    </lineage>
</organism>
<name>A0ABQ9X4S6_9EUKA</name>
<feature type="region of interest" description="Disordered" evidence="1">
    <location>
        <begin position="38"/>
        <end position="57"/>
    </location>
</feature>
<feature type="compositionally biased region" description="Acidic residues" evidence="1">
    <location>
        <begin position="760"/>
        <end position="772"/>
    </location>
</feature>
<dbReference type="EMBL" id="JARBJD010000219">
    <property type="protein sequence ID" value="KAK2946784.1"/>
    <property type="molecule type" value="Genomic_DNA"/>
</dbReference>
<feature type="region of interest" description="Disordered" evidence="1">
    <location>
        <begin position="747"/>
        <end position="774"/>
    </location>
</feature>
<feature type="domain" description="DDE-1" evidence="2">
    <location>
        <begin position="626"/>
        <end position="715"/>
    </location>
</feature>
<dbReference type="Proteomes" id="UP001281761">
    <property type="component" value="Unassembled WGS sequence"/>
</dbReference>
<keyword evidence="4" id="KW-1185">Reference proteome</keyword>